<dbReference type="CDD" id="cd07377">
    <property type="entry name" value="WHTH_GntR"/>
    <property type="match status" value="1"/>
</dbReference>
<evidence type="ECO:0000256" key="2">
    <source>
        <dbReference type="ARBA" id="ARBA00023125"/>
    </source>
</evidence>
<dbReference type="InterPro" id="IPR000524">
    <property type="entry name" value="Tscrpt_reg_HTH_GntR"/>
</dbReference>
<dbReference type="GO" id="GO:0045892">
    <property type="term" value="P:negative regulation of DNA-templated transcription"/>
    <property type="evidence" value="ECO:0007669"/>
    <property type="project" value="TreeGrafter"/>
</dbReference>
<feature type="domain" description="HTH gntR-type" evidence="4">
    <location>
        <begin position="3"/>
        <end position="71"/>
    </location>
</feature>
<dbReference type="PRINTS" id="PR00035">
    <property type="entry name" value="HTHGNTR"/>
</dbReference>
<dbReference type="Proteomes" id="UP000198571">
    <property type="component" value="Unassembled WGS sequence"/>
</dbReference>
<organism evidence="5 6">
    <name type="scientific">Salipaludibacillus aurantiacus</name>
    <dbReference type="NCBI Taxonomy" id="1601833"/>
    <lineage>
        <taxon>Bacteria</taxon>
        <taxon>Bacillati</taxon>
        <taxon>Bacillota</taxon>
        <taxon>Bacilli</taxon>
        <taxon>Bacillales</taxon>
        <taxon>Bacillaceae</taxon>
    </lineage>
</organism>
<dbReference type="GO" id="GO:0003700">
    <property type="term" value="F:DNA-binding transcription factor activity"/>
    <property type="evidence" value="ECO:0007669"/>
    <property type="project" value="InterPro"/>
</dbReference>
<dbReference type="InterPro" id="IPR050679">
    <property type="entry name" value="Bact_HTH_transcr_reg"/>
</dbReference>
<dbReference type="EMBL" id="FOGT01000013">
    <property type="protein sequence ID" value="SES26407.1"/>
    <property type="molecule type" value="Genomic_DNA"/>
</dbReference>
<proteinExistence type="predicted"/>
<dbReference type="Pfam" id="PF00392">
    <property type="entry name" value="GntR"/>
    <property type="match status" value="1"/>
</dbReference>
<accession>A0A1H9VYD9</accession>
<keyword evidence="2" id="KW-0238">DNA-binding</keyword>
<keyword evidence="1" id="KW-0805">Transcription regulation</keyword>
<dbReference type="STRING" id="1601833.SAMN05518684_11345"/>
<dbReference type="SMART" id="SM00866">
    <property type="entry name" value="UTRA"/>
    <property type="match status" value="1"/>
</dbReference>
<evidence type="ECO:0000313" key="5">
    <source>
        <dbReference type="EMBL" id="SES26407.1"/>
    </source>
</evidence>
<dbReference type="Pfam" id="PF07702">
    <property type="entry name" value="UTRA"/>
    <property type="match status" value="1"/>
</dbReference>
<gene>
    <name evidence="5" type="ORF">SAMN05518684_11345</name>
</gene>
<name>A0A1H9VYD9_9BACI</name>
<protein>
    <submittedName>
        <fullName evidence="5">GntR family transcriptional regulator</fullName>
    </submittedName>
</protein>
<keyword evidence="3" id="KW-0804">Transcription</keyword>
<dbReference type="AlphaFoldDB" id="A0A1H9VYD9"/>
<dbReference type="SUPFAM" id="SSF46785">
    <property type="entry name" value="Winged helix' DNA-binding domain"/>
    <property type="match status" value="1"/>
</dbReference>
<evidence type="ECO:0000256" key="1">
    <source>
        <dbReference type="ARBA" id="ARBA00023015"/>
    </source>
</evidence>
<evidence type="ECO:0000313" key="6">
    <source>
        <dbReference type="Proteomes" id="UP000198571"/>
    </source>
</evidence>
<evidence type="ECO:0000256" key="3">
    <source>
        <dbReference type="ARBA" id="ARBA00023163"/>
    </source>
</evidence>
<dbReference type="SMART" id="SM00345">
    <property type="entry name" value="HTH_GNTR"/>
    <property type="match status" value="1"/>
</dbReference>
<dbReference type="InterPro" id="IPR036390">
    <property type="entry name" value="WH_DNA-bd_sf"/>
</dbReference>
<reference evidence="6" key="1">
    <citation type="submission" date="2016-10" db="EMBL/GenBank/DDBJ databases">
        <authorList>
            <person name="Varghese N."/>
            <person name="Submissions S."/>
        </authorList>
    </citation>
    <scope>NUCLEOTIDE SEQUENCE [LARGE SCALE GENOMIC DNA]</scope>
    <source>
        <strain evidence="6">S9</strain>
    </source>
</reference>
<sequence length="242" mass="27774">MNKPLHMTIFEDIYTKIKSNYYRKGSLLPTESELQEIYGVSRSPVREALGKLKTEGFIVRKPGIGSIVADTSVSAPWTPMGGFSANFNEKTADVDCKTVTVSKVLAEDYITKKFNAESSTPLVNVTRVRRENKIPIFLLFHYYLEADMKQIKEAGDIFYMRQFASEILGINFEYVSEEIKAVQANSEVSYLLDVDEGYPLLQVQRTSFDADYKPVEFVEYYVKTENWPYKITFNKNNLNNMP</sequence>
<dbReference type="PANTHER" id="PTHR44846:SF1">
    <property type="entry name" value="MANNOSYL-D-GLYCERATE TRANSPORT_METABOLISM SYSTEM REPRESSOR MNGR-RELATED"/>
    <property type="match status" value="1"/>
</dbReference>
<dbReference type="PROSITE" id="PS50949">
    <property type="entry name" value="HTH_GNTR"/>
    <property type="match status" value="1"/>
</dbReference>
<dbReference type="InterPro" id="IPR028978">
    <property type="entry name" value="Chorismate_lyase_/UTRA_dom_sf"/>
</dbReference>
<dbReference type="Gene3D" id="1.10.10.10">
    <property type="entry name" value="Winged helix-like DNA-binding domain superfamily/Winged helix DNA-binding domain"/>
    <property type="match status" value="1"/>
</dbReference>
<evidence type="ECO:0000259" key="4">
    <source>
        <dbReference type="PROSITE" id="PS50949"/>
    </source>
</evidence>
<dbReference type="RefSeq" id="WP_177174365.1">
    <property type="nucleotide sequence ID" value="NZ_FOGT01000013.1"/>
</dbReference>
<dbReference type="SUPFAM" id="SSF64288">
    <property type="entry name" value="Chorismate lyase-like"/>
    <property type="match status" value="1"/>
</dbReference>
<keyword evidence="6" id="KW-1185">Reference proteome</keyword>
<dbReference type="InterPro" id="IPR011663">
    <property type="entry name" value="UTRA"/>
</dbReference>
<dbReference type="GO" id="GO:0003677">
    <property type="term" value="F:DNA binding"/>
    <property type="evidence" value="ECO:0007669"/>
    <property type="project" value="UniProtKB-KW"/>
</dbReference>
<dbReference type="InterPro" id="IPR036388">
    <property type="entry name" value="WH-like_DNA-bd_sf"/>
</dbReference>
<dbReference type="Gene3D" id="3.40.1410.10">
    <property type="entry name" value="Chorismate lyase-like"/>
    <property type="match status" value="1"/>
</dbReference>
<dbReference type="PANTHER" id="PTHR44846">
    <property type="entry name" value="MANNOSYL-D-GLYCERATE TRANSPORT/METABOLISM SYSTEM REPRESSOR MNGR-RELATED"/>
    <property type="match status" value="1"/>
</dbReference>